<comment type="subcellular location">
    <subcellularLocation>
        <location evidence="1">Cytoplasm</location>
    </subcellularLocation>
</comment>
<keyword evidence="3" id="KW-0433">Leucine-rich repeat</keyword>
<evidence type="ECO:0000256" key="3">
    <source>
        <dbReference type="ARBA" id="ARBA00022614"/>
    </source>
</evidence>
<evidence type="ECO:0000313" key="6">
    <source>
        <dbReference type="Ensembl" id="ENSCUSP00005007221.1"/>
    </source>
</evidence>
<dbReference type="InterPro" id="IPR050694">
    <property type="entry name" value="LRRC14/PRAME"/>
</dbReference>
<reference evidence="6" key="1">
    <citation type="submission" date="2020-10" db="EMBL/GenBank/DDBJ databases">
        <title>Catharus ustulatus (Swainson's thrush) genome, bCatUst1, primary haplotype v2.</title>
        <authorList>
            <person name="Delmore K."/>
            <person name="Vafadar M."/>
            <person name="Formenti G."/>
            <person name="Chow W."/>
            <person name="Pelan S."/>
            <person name="Howe K."/>
            <person name="Rhie A."/>
            <person name="Mountcastle J."/>
            <person name="Haase B."/>
            <person name="Fedrigo O."/>
            <person name="Jarvis E.D."/>
        </authorList>
    </citation>
    <scope>NUCLEOTIDE SEQUENCE [LARGE SCALE GENOMIC DNA]</scope>
</reference>
<proteinExistence type="predicted"/>
<reference evidence="6" key="3">
    <citation type="submission" date="2025-09" db="UniProtKB">
        <authorList>
            <consortium name="Ensembl"/>
        </authorList>
    </citation>
    <scope>IDENTIFICATION</scope>
</reference>
<dbReference type="Ensembl" id="ENSCUST00005007497.1">
    <property type="protein sequence ID" value="ENSCUSP00005007221.1"/>
    <property type="gene ID" value="ENSCUSG00005004507.1"/>
</dbReference>
<dbReference type="Proteomes" id="UP000694563">
    <property type="component" value="Chromosome 1"/>
</dbReference>
<dbReference type="InterPro" id="IPR032675">
    <property type="entry name" value="LRR_dom_sf"/>
</dbReference>
<dbReference type="PANTHER" id="PTHR14224:SF9">
    <property type="entry name" value="LEUCINE-RICH REPEAT-CONTAINING PROTEIN 14"/>
    <property type="match status" value="1"/>
</dbReference>
<organism evidence="6 7">
    <name type="scientific">Catharus ustulatus</name>
    <name type="common">Russet-backed thrush</name>
    <name type="synonym">Hylocichla ustulatus</name>
    <dbReference type="NCBI Taxonomy" id="91951"/>
    <lineage>
        <taxon>Eukaryota</taxon>
        <taxon>Metazoa</taxon>
        <taxon>Chordata</taxon>
        <taxon>Craniata</taxon>
        <taxon>Vertebrata</taxon>
        <taxon>Euteleostomi</taxon>
        <taxon>Archelosauria</taxon>
        <taxon>Archosauria</taxon>
        <taxon>Dinosauria</taxon>
        <taxon>Saurischia</taxon>
        <taxon>Theropoda</taxon>
        <taxon>Coelurosauria</taxon>
        <taxon>Aves</taxon>
        <taxon>Neognathae</taxon>
        <taxon>Neoaves</taxon>
        <taxon>Telluraves</taxon>
        <taxon>Australaves</taxon>
        <taxon>Passeriformes</taxon>
        <taxon>Turdidae</taxon>
        <taxon>Catharus</taxon>
    </lineage>
</organism>
<evidence type="ECO:0008006" key="8">
    <source>
        <dbReference type="Google" id="ProtNLM"/>
    </source>
</evidence>
<dbReference type="Gene3D" id="3.80.10.10">
    <property type="entry name" value="Ribonuclease Inhibitor"/>
    <property type="match status" value="1"/>
</dbReference>
<gene>
    <name evidence="6" type="primary">LOC117003868</name>
</gene>
<evidence type="ECO:0000256" key="5">
    <source>
        <dbReference type="SAM" id="MobiDB-lite"/>
    </source>
</evidence>
<keyword evidence="4" id="KW-0677">Repeat</keyword>
<accession>A0A8C3U0V7</accession>
<evidence type="ECO:0000256" key="2">
    <source>
        <dbReference type="ARBA" id="ARBA00022490"/>
    </source>
</evidence>
<keyword evidence="2" id="KW-0963">Cytoplasm</keyword>
<dbReference type="AlphaFoldDB" id="A0A8C3U0V7"/>
<feature type="compositionally biased region" description="Basic residues" evidence="5">
    <location>
        <begin position="139"/>
        <end position="156"/>
    </location>
</feature>
<name>A0A8C3U0V7_CATUS</name>
<protein>
    <recommendedName>
        <fullName evidence="8">Leucine-rich repeat-containing protein 14</fullName>
    </recommendedName>
</protein>
<feature type="region of interest" description="Disordered" evidence="5">
    <location>
        <begin position="139"/>
        <end position="174"/>
    </location>
</feature>
<dbReference type="SUPFAM" id="SSF52047">
    <property type="entry name" value="RNI-like"/>
    <property type="match status" value="1"/>
</dbReference>
<dbReference type="PANTHER" id="PTHR14224">
    <property type="entry name" value="SIMILAR TO PREFERENTIALLY EXPRESSED ANTIGEN IN MELANOMA-LIKE 3"/>
    <property type="match status" value="1"/>
</dbReference>
<evidence type="ECO:0000313" key="7">
    <source>
        <dbReference type="Proteomes" id="UP000694563"/>
    </source>
</evidence>
<reference evidence="6" key="2">
    <citation type="submission" date="2025-08" db="UniProtKB">
        <authorList>
            <consortium name="Ensembl"/>
        </authorList>
    </citation>
    <scope>IDENTIFICATION</scope>
</reference>
<keyword evidence="7" id="KW-1185">Reference proteome</keyword>
<evidence type="ECO:0000256" key="1">
    <source>
        <dbReference type="ARBA" id="ARBA00004496"/>
    </source>
</evidence>
<evidence type="ECO:0000256" key="4">
    <source>
        <dbReference type="ARBA" id="ARBA00022737"/>
    </source>
</evidence>
<sequence>MDSLLRLCAHRVVAQCSLPTIPAHLYPVLFQAAFRDGRHLFLWYLVATWPFKELHVRQLVGHLELHWDHRSIISVQAIIQAVVAQLQRKLEEPSSDSRWVLEIPAWPQPPIPPGILMVSLNFFPAEAQTQAAQRMLWSHHSHSTAPRRGRPHRPVRQQKVQQDRARCTPDWSLRPSAHQVPQISTKVHLSIRHREFLPSHNPTIPRMQSQLSFPRNPDIPSTHQSSLGSHLSLFPPTSNLQTPLESLELPFCSLIPDDLAFLSQSFHAPALKRLKLSSYDISQGLLEPLRLLLEKASASLLHLDLSYCYIADSHLAVLLPTLLRCSRLRFLGLNSNPLSRAAIKDLLQKTLELPNLHLVVYPYPLDCYTGDPSAFEWHLGEFVDAEILAAAKSEFFQILVNSGRTDILL</sequence>